<accession>A0A9Q1GU48</accession>
<keyword evidence="3" id="KW-1185">Reference proteome</keyword>
<organism evidence="2 3">
    <name type="scientific">Carnegiea gigantea</name>
    <dbReference type="NCBI Taxonomy" id="171969"/>
    <lineage>
        <taxon>Eukaryota</taxon>
        <taxon>Viridiplantae</taxon>
        <taxon>Streptophyta</taxon>
        <taxon>Embryophyta</taxon>
        <taxon>Tracheophyta</taxon>
        <taxon>Spermatophyta</taxon>
        <taxon>Magnoliopsida</taxon>
        <taxon>eudicotyledons</taxon>
        <taxon>Gunneridae</taxon>
        <taxon>Pentapetalae</taxon>
        <taxon>Caryophyllales</taxon>
        <taxon>Cactineae</taxon>
        <taxon>Cactaceae</taxon>
        <taxon>Cactoideae</taxon>
        <taxon>Echinocereeae</taxon>
        <taxon>Carnegiea</taxon>
    </lineage>
</organism>
<dbReference type="EMBL" id="JAKOGI010001525">
    <property type="protein sequence ID" value="KAJ8425175.1"/>
    <property type="molecule type" value="Genomic_DNA"/>
</dbReference>
<gene>
    <name evidence="2" type="ORF">Cgig2_003243</name>
</gene>
<comment type="caution">
    <text evidence="2">The sequence shown here is derived from an EMBL/GenBank/DDBJ whole genome shotgun (WGS) entry which is preliminary data.</text>
</comment>
<dbReference type="OrthoDB" id="1746852at2759"/>
<evidence type="ECO:0000313" key="3">
    <source>
        <dbReference type="Proteomes" id="UP001153076"/>
    </source>
</evidence>
<sequence>MVDRVLVDTRSSVDIITLECLKKLQYNKKDLEAVESLVVGFGGEVMHPLGTKRLHDRRNNVIPMAYNASKGMKEETPTGDASQPNKKVAIEAVVVLSAATEKHGRPCPEPTSKVLSVPFDIICPEKIVQIGKGSFTSQPFKGKGHQGLSTPIGLEDTPYEVDRR</sequence>
<reference evidence="2" key="1">
    <citation type="submission" date="2022-04" db="EMBL/GenBank/DDBJ databases">
        <title>Carnegiea gigantea Genome sequencing and assembly v2.</title>
        <authorList>
            <person name="Copetti D."/>
            <person name="Sanderson M.J."/>
            <person name="Burquez A."/>
            <person name="Wojciechowski M.F."/>
        </authorList>
    </citation>
    <scope>NUCLEOTIDE SEQUENCE</scope>
    <source>
        <strain evidence="2">SGP5-SGP5p</strain>
        <tissue evidence="2">Aerial part</tissue>
    </source>
</reference>
<name>A0A9Q1GU48_9CARY</name>
<evidence type="ECO:0000256" key="1">
    <source>
        <dbReference type="SAM" id="MobiDB-lite"/>
    </source>
</evidence>
<dbReference type="Proteomes" id="UP001153076">
    <property type="component" value="Unassembled WGS sequence"/>
</dbReference>
<dbReference type="AlphaFoldDB" id="A0A9Q1GU48"/>
<protein>
    <submittedName>
        <fullName evidence="2">Uncharacterized protein</fullName>
    </submittedName>
</protein>
<evidence type="ECO:0000313" key="2">
    <source>
        <dbReference type="EMBL" id="KAJ8425175.1"/>
    </source>
</evidence>
<proteinExistence type="predicted"/>
<feature type="region of interest" description="Disordered" evidence="1">
    <location>
        <begin position="138"/>
        <end position="164"/>
    </location>
</feature>